<dbReference type="SUPFAM" id="SSF56112">
    <property type="entry name" value="Protein kinase-like (PK-like)"/>
    <property type="match status" value="1"/>
</dbReference>
<name>A0A163LS26_9BACL</name>
<evidence type="ECO:0000313" key="3">
    <source>
        <dbReference type="Proteomes" id="UP000076796"/>
    </source>
</evidence>
<evidence type="ECO:0000259" key="1">
    <source>
        <dbReference type="Pfam" id="PF01636"/>
    </source>
</evidence>
<dbReference type="Proteomes" id="UP000076796">
    <property type="component" value="Unassembled WGS sequence"/>
</dbReference>
<dbReference type="RefSeq" id="WP_063479311.1">
    <property type="nucleotide sequence ID" value="NZ_CP147845.1"/>
</dbReference>
<dbReference type="PANTHER" id="PTHR21310:SF42">
    <property type="entry name" value="BIFUNCTIONAL AAC_APH"/>
    <property type="match status" value="1"/>
</dbReference>
<gene>
    <name evidence="2" type="ORF">AWU65_21940</name>
</gene>
<keyword evidence="3" id="KW-1185">Reference proteome</keyword>
<dbReference type="OrthoDB" id="3806873at2"/>
<dbReference type="STRING" id="59843.A3958_21065"/>
<sequence>MGRNLWDAEWEVTEPLVQQLLNLQFPRLASLPIREIGNGWDNTVYRVGDEYVFRFPRRQVAVDLLRTEARILPKLAGYITVPYAKPLFFGKESTHYPAPFLGYSYIPGKFPIGISDDARVQSAAALAKFLKNLHVFPVEVAQQEGILFDQRNLTDLAGRKERMLDFLSRFNLYITQEELDEIANYLQGITLERVEHRQVLLHGDLHFKNMLVDDSGILAGIIDWGDVNIGHPACDLSIAYSYLPPASRQAFYEIYGEVDDETKILARMIAVYIPMLLFMQAVDDKDEAIAEEAKSIIQRALAD</sequence>
<evidence type="ECO:0000313" key="2">
    <source>
        <dbReference type="EMBL" id="KZS48405.1"/>
    </source>
</evidence>
<comment type="caution">
    <text evidence="2">The sequence shown here is derived from an EMBL/GenBank/DDBJ whole genome shotgun (WGS) entry which is preliminary data.</text>
</comment>
<organism evidence="2 3">
    <name type="scientific">Paenibacillus glucanolyticus</name>
    <dbReference type="NCBI Taxonomy" id="59843"/>
    <lineage>
        <taxon>Bacteria</taxon>
        <taxon>Bacillati</taxon>
        <taxon>Bacillota</taxon>
        <taxon>Bacilli</taxon>
        <taxon>Bacillales</taxon>
        <taxon>Paenibacillaceae</taxon>
        <taxon>Paenibacillus</taxon>
    </lineage>
</organism>
<dbReference type="Pfam" id="PF01636">
    <property type="entry name" value="APH"/>
    <property type="match status" value="1"/>
</dbReference>
<dbReference type="GO" id="GO:0016740">
    <property type="term" value="F:transferase activity"/>
    <property type="evidence" value="ECO:0007669"/>
    <property type="project" value="UniProtKB-KW"/>
</dbReference>
<dbReference type="PANTHER" id="PTHR21310">
    <property type="entry name" value="AMINOGLYCOSIDE PHOSPHOTRANSFERASE-RELATED-RELATED"/>
    <property type="match status" value="1"/>
</dbReference>
<proteinExistence type="predicted"/>
<dbReference type="Gene3D" id="3.90.1200.10">
    <property type="match status" value="1"/>
</dbReference>
<accession>A0A163LS26</accession>
<dbReference type="CDD" id="cd05155">
    <property type="entry name" value="APH_ChoK_like_1"/>
    <property type="match status" value="1"/>
</dbReference>
<keyword evidence="2" id="KW-0808">Transferase</keyword>
<dbReference type="InterPro" id="IPR002575">
    <property type="entry name" value="Aminoglycoside_PTrfase"/>
</dbReference>
<dbReference type="AlphaFoldDB" id="A0A163LS26"/>
<protein>
    <submittedName>
        <fullName evidence="2">Aminoglycoside phosphotransferase</fullName>
    </submittedName>
</protein>
<dbReference type="EMBL" id="LWMH01000001">
    <property type="protein sequence ID" value="KZS48405.1"/>
    <property type="molecule type" value="Genomic_DNA"/>
</dbReference>
<dbReference type="Gene3D" id="3.30.200.20">
    <property type="entry name" value="Phosphorylase Kinase, domain 1"/>
    <property type="match status" value="1"/>
</dbReference>
<reference evidence="2" key="1">
    <citation type="journal article" date="2016" name="Genome Announc.">
        <title>Draft genomes of two strains of Paenibacillus glucanolyticus with capability to degrade lignocellulose.</title>
        <authorList>
            <person name="Mathews S.L."/>
            <person name="Pawlak J."/>
            <person name="Grunden A.M."/>
        </authorList>
    </citation>
    <scope>NUCLEOTIDE SEQUENCE [LARGE SCALE GENOMIC DNA]</scope>
    <source>
        <strain evidence="2">SLM1</strain>
    </source>
</reference>
<dbReference type="InterPro" id="IPR051678">
    <property type="entry name" value="AGP_Transferase"/>
</dbReference>
<feature type="domain" description="Aminoglycoside phosphotransferase" evidence="1">
    <location>
        <begin position="33"/>
        <end position="257"/>
    </location>
</feature>
<dbReference type="GeneID" id="97556063"/>
<dbReference type="InterPro" id="IPR011009">
    <property type="entry name" value="Kinase-like_dom_sf"/>
</dbReference>